<comment type="caution">
    <text evidence="9">The sequence shown here is derived from an EMBL/GenBank/DDBJ whole genome shotgun (WGS) entry which is preliminary data.</text>
</comment>
<evidence type="ECO:0000313" key="9">
    <source>
        <dbReference type="EMBL" id="KTG19436.1"/>
    </source>
</evidence>
<evidence type="ECO:0000256" key="4">
    <source>
        <dbReference type="ARBA" id="ARBA00022960"/>
    </source>
</evidence>
<evidence type="ECO:0000256" key="6">
    <source>
        <dbReference type="ARBA" id="ARBA00022989"/>
    </source>
</evidence>
<protein>
    <submittedName>
        <fullName evidence="9">Uncharacterized protein</fullName>
    </submittedName>
</protein>
<evidence type="ECO:0000256" key="3">
    <source>
        <dbReference type="ARBA" id="ARBA00022692"/>
    </source>
</evidence>
<proteinExistence type="predicted"/>
<feature type="transmembrane region" description="Helical" evidence="8">
    <location>
        <begin position="173"/>
        <end position="191"/>
    </location>
</feature>
<name>A0A0W1S086_9EURY</name>
<organism evidence="9 10">
    <name type="scientific">Haloferax profundi</name>
    <dbReference type="NCBI Taxonomy" id="1544718"/>
    <lineage>
        <taxon>Archaea</taxon>
        <taxon>Methanobacteriati</taxon>
        <taxon>Methanobacteriota</taxon>
        <taxon>Stenosarchaea group</taxon>
        <taxon>Halobacteria</taxon>
        <taxon>Halobacteriales</taxon>
        <taxon>Haloferacaceae</taxon>
        <taxon>Haloferax</taxon>
    </lineage>
</organism>
<dbReference type="PANTHER" id="PTHR30250:SF11">
    <property type="entry name" value="O-ANTIGEN TRANSPORTER-RELATED"/>
    <property type="match status" value="1"/>
</dbReference>
<reference evidence="9 10" key="1">
    <citation type="submission" date="2015-12" db="EMBL/GenBank/DDBJ databases">
        <title>Haloferax profundi sp. nov. isolated from the Discovery deep brine-seawater interface in the Red Sea.</title>
        <authorList>
            <person name="Zhang G."/>
            <person name="Stingl U."/>
            <person name="Rashid M."/>
        </authorList>
    </citation>
    <scope>NUCLEOTIDE SEQUENCE [LARGE SCALE GENOMIC DNA]</scope>
    <source>
        <strain evidence="9 10">SB29</strain>
    </source>
</reference>
<evidence type="ECO:0000256" key="7">
    <source>
        <dbReference type="ARBA" id="ARBA00023136"/>
    </source>
</evidence>
<keyword evidence="4" id="KW-0133">Cell shape</keyword>
<gene>
    <name evidence="9" type="ORF">AUR66_18085</name>
</gene>
<keyword evidence="10" id="KW-1185">Reference proteome</keyword>
<feature type="transmembrane region" description="Helical" evidence="8">
    <location>
        <begin position="118"/>
        <end position="136"/>
    </location>
</feature>
<dbReference type="EMBL" id="LOPV01000445">
    <property type="protein sequence ID" value="KTG19436.1"/>
    <property type="molecule type" value="Genomic_DNA"/>
</dbReference>
<feature type="transmembrane region" description="Helical" evidence="8">
    <location>
        <begin position="148"/>
        <end position="167"/>
    </location>
</feature>
<evidence type="ECO:0000256" key="8">
    <source>
        <dbReference type="SAM" id="Phobius"/>
    </source>
</evidence>
<evidence type="ECO:0000256" key="5">
    <source>
        <dbReference type="ARBA" id="ARBA00022984"/>
    </source>
</evidence>
<evidence type="ECO:0000256" key="2">
    <source>
        <dbReference type="ARBA" id="ARBA00022475"/>
    </source>
</evidence>
<keyword evidence="7 8" id="KW-0472">Membrane</keyword>
<comment type="subcellular location">
    <subcellularLocation>
        <location evidence="1">Cell membrane</location>
        <topology evidence="1">Multi-pass membrane protein</topology>
    </subcellularLocation>
</comment>
<keyword evidence="5" id="KW-0573">Peptidoglycan synthesis</keyword>
<dbReference type="PANTHER" id="PTHR30250">
    <property type="entry name" value="PST FAMILY PREDICTED COLANIC ACID TRANSPORTER"/>
    <property type="match status" value="1"/>
</dbReference>
<keyword evidence="2" id="KW-1003">Cell membrane</keyword>
<feature type="transmembrane region" description="Helical" evidence="8">
    <location>
        <begin position="231"/>
        <end position="251"/>
    </location>
</feature>
<evidence type="ECO:0000313" key="10">
    <source>
        <dbReference type="Proteomes" id="UP000053157"/>
    </source>
</evidence>
<dbReference type="Pfam" id="PF03023">
    <property type="entry name" value="MurJ"/>
    <property type="match status" value="1"/>
</dbReference>
<feature type="transmembrane region" description="Helical" evidence="8">
    <location>
        <begin position="82"/>
        <end position="98"/>
    </location>
</feature>
<dbReference type="InterPro" id="IPR004268">
    <property type="entry name" value="MurJ"/>
</dbReference>
<dbReference type="GO" id="GO:0005886">
    <property type="term" value="C:plasma membrane"/>
    <property type="evidence" value="ECO:0007669"/>
    <property type="project" value="UniProtKB-SubCell"/>
</dbReference>
<feature type="transmembrane region" description="Helical" evidence="8">
    <location>
        <begin position="41"/>
        <end position="62"/>
    </location>
</feature>
<dbReference type="GO" id="GO:0008360">
    <property type="term" value="P:regulation of cell shape"/>
    <property type="evidence" value="ECO:0007669"/>
    <property type="project" value="UniProtKB-KW"/>
</dbReference>
<dbReference type="AlphaFoldDB" id="A0A0W1S086"/>
<dbReference type="Proteomes" id="UP000053157">
    <property type="component" value="Unassembled WGS sequence"/>
</dbReference>
<sequence length="266" mass="29403">MLGFAKYYMINVVGMKVFYYADVVLIGILMAKSSVAYYEVAWRLILTVITLNSIIANTLFSYVSNASSQGDYKSVSEDVKHVLSYIFIIPIPVFFGSIVVGNDVLTFLFTDTYMNSKLVLPILAFGLLFQTLYHLFSKILVGLDKPRSAFYATLTTVLCNIILNILLISSEGIIGAAVATTVSFVLAYVIYYKLIGHELNIEIPYRSVSIQLIAGILMFILLIYVETISSLPVMFSILLGGLAYVSVLGIVPHSRNQLLNLASKSI</sequence>
<evidence type="ECO:0000256" key="1">
    <source>
        <dbReference type="ARBA" id="ARBA00004651"/>
    </source>
</evidence>
<accession>A0A0W1S086</accession>
<feature type="transmembrane region" description="Helical" evidence="8">
    <location>
        <begin position="203"/>
        <end position="225"/>
    </location>
</feature>
<keyword evidence="6 8" id="KW-1133">Transmembrane helix</keyword>
<feature type="transmembrane region" description="Helical" evidence="8">
    <location>
        <begin position="7"/>
        <end position="29"/>
    </location>
</feature>
<dbReference type="InterPro" id="IPR050833">
    <property type="entry name" value="Poly_Biosynth_Transport"/>
</dbReference>
<keyword evidence="3 8" id="KW-0812">Transmembrane</keyword>